<sequence length="77" mass="8950">MHNTREADSRGTGTTKKVLHSTMLSVGSCWQQQGNNQVVENSQLVVVRTRVVCVRQYQFCEPGRCVWWQMDTFRFRG</sequence>
<keyword evidence="2" id="KW-1185">Reference proteome</keyword>
<reference evidence="1" key="1">
    <citation type="submission" date="2020-05" db="UniProtKB">
        <authorList>
            <consortium name="EnsemblMetazoa"/>
        </authorList>
    </citation>
    <scope>IDENTIFICATION</scope>
    <source>
        <strain evidence="1">SANGQUA</strain>
    </source>
</reference>
<dbReference type="Proteomes" id="UP000076407">
    <property type="component" value="Unassembled WGS sequence"/>
</dbReference>
<organism evidence="1 2">
    <name type="scientific">Anopheles quadriannulatus</name>
    <name type="common">Mosquito</name>
    <dbReference type="NCBI Taxonomy" id="34691"/>
    <lineage>
        <taxon>Eukaryota</taxon>
        <taxon>Metazoa</taxon>
        <taxon>Ecdysozoa</taxon>
        <taxon>Arthropoda</taxon>
        <taxon>Hexapoda</taxon>
        <taxon>Insecta</taxon>
        <taxon>Pterygota</taxon>
        <taxon>Neoptera</taxon>
        <taxon>Endopterygota</taxon>
        <taxon>Diptera</taxon>
        <taxon>Nematocera</taxon>
        <taxon>Culicoidea</taxon>
        <taxon>Culicidae</taxon>
        <taxon>Anophelinae</taxon>
        <taxon>Anopheles</taxon>
    </lineage>
</organism>
<dbReference type="EnsemblMetazoa" id="AQUA014942-RA">
    <property type="protein sequence ID" value="AQUA014942-PA"/>
    <property type="gene ID" value="AQUA014942"/>
</dbReference>
<dbReference type="VEuPathDB" id="VectorBase:AQUA014942"/>
<dbReference type="PROSITE" id="PS51257">
    <property type="entry name" value="PROKAR_LIPOPROTEIN"/>
    <property type="match status" value="1"/>
</dbReference>
<evidence type="ECO:0000313" key="2">
    <source>
        <dbReference type="Proteomes" id="UP000076407"/>
    </source>
</evidence>
<protein>
    <submittedName>
        <fullName evidence="1">Uncharacterized protein</fullName>
    </submittedName>
</protein>
<accession>A0A182XSY8</accession>
<evidence type="ECO:0000313" key="1">
    <source>
        <dbReference type="EnsemblMetazoa" id="AQUA014942-PA"/>
    </source>
</evidence>
<dbReference type="AlphaFoldDB" id="A0A182XSY8"/>
<name>A0A182XSY8_ANOQN</name>
<proteinExistence type="predicted"/>